<name>A0ABW2RKG6_9BACL</name>
<evidence type="ECO:0000313" key="2">
    <source>
        <dbReference type="Proteomes" id="UP001596500"/>
    </source>
</evidence>
<dbReference type="RefSeq" id="WP_379864736.1">
    <property type="nucleotide sequence ID" value="NZ_JBHTBW010000021.1"/>
</dbReference>
<accession>A0ABW2RKG6</accession>
<comment type="caution">
    <text evidence="1">The sequence shown here is derived from an EMBL/GenBank/DDBJ whole genome shotgun (WGS) entry which is preliminary data.</text>
</comment>
<reference evidence="2" key="1">
    <citation type="journal article" date="2019" name="Int. J. Syst. Evol. Microbiol.">
        <title>The Global Catalogue of Microorganisms (GCM) 10K type strain sequencing project: providing services to taxonomists for standard genome sequencing and annotation.</title>
        <authorList>
            <consortium name="The Broad Institute Genomics Platform"/>
            <consortium name="The Broad Institute Genome Sequencing Center for Infectious Disease"/>
            <person name="Wu L."/>
            <person name="Ma J."/>
        </authorList>
    </citation>
    <scope>NUCLEOTIDE SEQUENCE [LARGE SCALE GENOMIC DNA]</scope>
    <source>
        <strain evidence="2">CGMCC 1.12942</strain>
    </source>
</reference>
<dbReference type="Proteomes" id="UP001596500">
    <property type="component" value="Unassembled WGS sequence"/>
</dbReference>
<keyword evidence="2" id="KW-1185">Reference proteome</keyword>
<sequence length="66" mass="7359">MYMKDGNIVISKFNKISSSRLLADKTNHPGDSGVVSSVHCYNLRQHVVGEPYFRGMSAQGQPVFKM</sequence>
<evidence type="ECO:0000313" key="1">
    <source>
        <dbReference type="EMBL" id="MFC7441428.1"/>
    </source>
</evidence>
<dbReference type="EMBL" id="JBHTBW010000021">
    <property type="protein sequence ID" value="MFC7441428.1"/>
    <property type="molecule type" value="Genomic_DNA"/>
</dbReference>
<organism evidence="1 2">
    <name type="scientific">Laceyella putida</name>
    <dbReference type="NCBI Taxonomy" id="110101"/>
    <lineage>
        <taxon>Bacteria</taxon>
        <taxon>Bacillati</taxon>
        <taxon>Bacillota</taxon>
        <taxon>Bacilli</taxon>
        <taxon>Bacillales</taxon>
        <taxon>Thermoactinomycetaceae</taxon>
        <taxon>Laceyella</taxon>
    </lineage>
</organism>
<protein>
    <submittedName>
        <fullName evidence="1">Uncharacterized protein</fullName>
    </submittedName>
</protein>
<gene>
    <name evidence="1" type="ORF">ACFQNG_09690</name>
</gene>
<proteinExistence type="predicted"/>